<evidence type="ECO:0000313" key="1">
    <source>
        <dbReference type="EMBL" id="GLI43367.1"/>
    </source>
</evidence>
<evidence type="ECO:0000313" key="2">
    <source>
        <dbReference type="Proteomes" id="UP001144313"/>
    </source>
</evidence>
<dbReference type="AlphaFoldDB" id="A0A9W6GAR0"/>
<dbReference type="Proteomes" id="UP001144313">
    <property type="component" value="Unassembled WGS sequence"/>
</dbReference>
<accession>A0A9W6GAR0</accession>
<comment type="caution">
    <text evidence="1">The sequence shown here is derived from an EMBL/GenBank/DDBJ whole genome shotgun (WGS) entry which is preliminary data.</text>
</comment>
<proteinExistence type="predicted"/>
<name>A0A9W6GAR0_9ACTN</name>
<organism evidence="1 2">
    <name type="scientific">Glycomyces algeriensis</name>
    <dbReference type="NCBI Taxonomy" id="256037"/>
    <lineage>
        <taxon>Bacteria</taxon>
        <taxon>Bacillati</taxon>
        <taxon>Actinomycetota</taxon>
        <taxon>Actinomycetes</taxon>
        <taxon>Glycomycetales</taxon>
        <taxon>Glycomycetaceae</taxon>
        <taxon>Glycomyces</taxon>
    </lineage>
</organism>
<gene>
    <name evidence="1" type="ORF">GALLR39Z86_32170</name>
</gene>
<reference evidence="1" key="1">
    <citation type="submission" date="2022-12" db="EMBL/GenBank/DDBJ databases">
        <title>Reference genome sequencing for broad-spectrum identification of bacterial and archaeal isolates by mass spectrometry.</title>
        <authorList>
            <person name="Sekiguchi Y."/>
            <person name="Tourlousse D.M."/>
        </authorList>
    </citation>
    <scope>NUCLEOTIDE SEQUENCE</scope>
    <source>
        <strain evidence="1">LLR39Z86</strain>
    </source>
</reference>
<sequence>MEGFSQRHTTEIAESIVVMDIAAATAKANALSALFDRLNEANGQRAWTGLDLALGLEEGA</sequence>
<dbReference type="EMBL" id="BSDT01000001">
    <property type="protein sequence ID" value="GLI43367.1"/>
    <property type="molecule type" value="Genomic_DNA"/>
</dbReference>
<keyword evidence="2" id="KW-1185">Reference proteome</keyword>
<protein>
    <submittedName>
        <fullName evidence="1">Uncharacterized protein</fullName>
    </submittedName>
</protein>